<accession>A0A7D5QAF1</accession>
<keyword evidence="1" id="KW-0812">Transmembrane</keyword>
<reference evidence="2 3" key="1">
    <citation type="submission" date="2020-06" db="EMBL/GenBank/DDBJ databases">
        <title>NJ-3-1, isolated from saline soil.</title>
        <authorList>
            <person name="Cui H.L."/>
            <person name="Shi X."/>
        </authorList>
    </citation>
    <scope>NUCLEOTIDE SEQUENCE [LARGE SCALE GENOMIC DNA]</scope>
    <source>
        <strain evidence="2 3">NJ-3-1</strain>
    </source>
</reference>
<sequence length="81" mass="8549">MRSPRVASLARGFAALSFLGLVLSVSAVAVVAVGAESVQTWTWYFRMERAMALGTPLVLAFAACSLVAGFVVVWVAGESDR</sequence>
<dbReference type="Proteomes" id="UP000509626">
    <property type="component" value="Chromosome"/>
</dbReference>
<proteinExistence type="predicted"/>
<organism evidence="2 3">
    <name type="scientific">Halorarum salinum</name>
    <dbReference type="NCBI Taxonomy" id="2743089"/>
    <lineage>
        <taxon>Archaea</taxon>
        <taxon>Methanobacteriati</taxon>
        <taxon>Methanobacteriota</taxon>
        <taxon>Stenosarchaea group</taxon>
        <taxon>Halobacteria</taxon>
        <taxon>Halobacteriales</taxon>
        <taxon>Haloferacaceae</taxon>
        <taxon>Halorarum</taxon>
    </lineage>
</organism>
<name>A0A7D5QAF1_9EURY</name>
<dbReference type="OrthoDB" id="346483at2157"/>
<protein>
    <submittedName>
        <fullName evidence="2">Uncharacterized protein</fullName>
    </submittedName>
</protein>
<evidence type="ECO:0000256" key="1">
    <source>
        <dbReference type="SAM" id="Phobius"/>
    </source>
</evidence>
<dbReference type="KEGG" id="halu:HUG12_06485"/>
<evidence type="ECO:0000313" key="3">
    <source>
        <dbReference type="Proteomes" id="UP000509626"/>
    </source>
</evidence>
<keyword evidence="1" id="KW-0472">Membrane</keyword>
<evidence type="ECO:0000313" key="2">
    <source>
        <dbReference type="EMBL" id="QLG61399.1"/>
    </source>
</evidence>
<keyword evidence="3" id="KW-1185">Reference proteome</keyword>
<feature type="transmembrane region" description="Helical" evidence="1">
    <location>
        <begin position="51"/>
        <end position="76"/>
    </location>
</feature>
<dbReference type="GeneID" id="56037090"/>
<dbReference type="AlphaFoldDB" id="A0A7D5QAF1"/>
<dbReference type="RefSeq" id="WP_179267984.1">
    <property type="nucleotide sequence ID" value="NZ_CP058579.1"/>
</dbReference>
<keyword evidence="1" id="KW-1133">Transmembrane helix</keyword>
<dbReference type="EMBL" id="CP058579">
    <property type="protein sequence ID" value="QLG61399.1"/>
    <property type="molecule type" value="Genomic_DNA"/>
</dbReference>
<gene>
    <name evidence="2" type="ORF">HUG12_06485</name>
</gene>